<dbReference type="CDD" id="cd02440">
    <property type="entry name" value="AdoMet_MTases"/>
    <property type="match status" value="1"/>
</dbReference>
<dbReference type="Pfam" id="PF00535">
    <property type="entry name" value="Glycos_transf_2"/>
    <property type="match status" value="1"/>
</dbReference>
<comment type="caution">
    <text evidence="7">The sequence shown here is derived from an EMBL/GenBank/DDBJ whole genome shotgun (WGS) entry which is preliminary data.</text>
</comment>
<dbReference type="SUPFAM" id="SSF53335">
    <property type="entry name" value="S-adenosyl-L-methionine-dependent methyltransferases"/>
    <property type="match status" value="1"/>
</dbReference>
<evidence type="ECO:0000256" key="1">
    <source>
        <dbReference type="ARBA" id="ARBA00004776"/>
    </source>
</evidence>
<evidence type="ECO:0000256" key="4">
    <source>
        <dbReference type="ARBA" id="ARBA00022679"/>
    </source>
</evidence>
<dbReference type="InterPro" id="IPR013216">
    <property type="entry name" value="Methyltransf_11"/>
</dbReference>
<keyword evidence="4" id="KW-0808">Transferase</keyword>
<organism evidence="7 8">
    <name type="scientific">Paenibacillus vini</name>
    <dbReference type="NCBI Taxonomy" id="1476024"/>
    <lineage>
        <taxon>Bacteria</taxon>
        <taxon>Bacillati</taxon>
        <taxon>Bacillota</taxon>
        <taxon>Bacilli</taxon>
        <taxon>Bacillales</taxon>
        <taxon>Paenibacillaceae</taxon>
        <taxon>Paenibacillus</taxon>
    </lineage>
</organism>
<dbReference type="InterPro" id="IPR001173">
    <property type="entry name" value="Glyco_trans_2-like"/>
</dbReference>
<evidence type="ECO:0000256" key="2">
    <source>
        <dbReference type="ARBA" id="ARBA00006739"/>
    </source>
</evidence>
<comment type="pathway">
    <text evidence="1">Cell wall biogenesis; cell wall polysaccharide biosynthesis.</text>
</comment>
<dbReference type="PANTHER" id="PTHR43179:SF12">
    <property type="entry name" value="GALACTOFURANOSYLTRANSFERASE GLFT2"/>
    <property type="match status" value="1"/>
</dbReference>
<evidence type="ECO:0000259" key="6">
    <source>
        <dbReference type="Pfam" id="PF08241"/>
    </source>
</evidence>
<evidence type="ECO:0000259" key="5">
    <source>
        <dbReference type="Pfam" id="PF00535"/>
    </source>
</evidence>
<evidence type="ECO:0000256" key="3">
    <source>
        <dbReference type="ARBA" id="ARBA00022676"/>
    </source>
</evidence>
<accession>A0ABQ4M6I5</accession>
<proteinExistence type="inferred from homology"/>
<dbReference type="Gene3D" id="3.40.50.150">
    <property type="entry name" value="Vaccinia Virus protein VP39"/>
    <property type="match status" value="1"/>
</dbReference>
<evidence type="ECO:0008006" key="9">
    <source>
        <dbReference type="Google" id="ProtNLM"/>
    </source>
</evidence>
<keyword evidence="3" id="KW-0328">Glycosyltransferase</keyword>
<keyword evidence="8" id="KW-1185">Reference proteome</keyword>
<feature type="domain" description="Methyltransferase type 11" evidence="6">
    <location>
        <begin position="254"/>
        <end position="340"/>
    </location>
</feature>
<evidence type="ECO:0000313" key="8">
    <source>
        <dbReference type="Proteomes" id="UP000679992"/>
    </source>
</evidence>
<dbReference type="InterPro" id="IPR029063">
    <property type="entry name" value="SAM-dependent_MTases_sf"/>
</dbReference>
<dbReference type="Gene3D" id="3.90.550.10">
    <property type="entry name" value="Spore Coat Polysaccharide Biosynthesis Protein SpsA, Chain A"/>
    <property type="match status" value="1"/>
</dbReference>
<dbReference type="PANTHER" id="PTHR43179">
    <property type="entry name" value="RHAMNOSYLTRANSFERASE WBBL"/>
    <property type="match status" value="1"/>
</dbReference>
<dbReference type="InterPro" id="IPR029044">
    <property type="entry name" value="Nucleotide-diphossugar_trans"/>
</dbReference>
<reference evidence="7 8" key="1">
    <citation type="submission" date="2021-03" db="EMBL/GenBank/DDBJ databases">
        <title>Antimicrobial resistance genes in bacteria isolated from Japanese honey, and their potential for conferring macrolide and lincosamide resistance in the American foulbrood pathogen Paenibacillus larvae.</title>
        <authorList>
            <person name="Okamoto M."/>
            <person name="Kumagai M."/>
            <person name="Kanamori H."/>
            <person name="Takamatsu D."/>
        </authorList>
    </citation>
    <scope>NUCLEOTIDE SEQUENCE [LARGE SCALE GENOMIC DNA]</scope>
    <source>
        <strain evidence="7 8">J42TS3</strain>
    </source>
</reference>
<dbReference type="Proteomes" id="UP000679992">
    <property type="component" value="Unassembled WGS sequence"/>
</dbReference>
<dbReference type="RefSeq" id="WP_213653738.1">
    <property type="nucleotide sequence ID" value="NZ_BOSL01000001.1"/>
</dbReference>
<dbReference type="Pfam" id="PF08241">
    <property type="entry name" value="Methyltransf_11"/>
    <property type="match status" value="1"/>
</dbReference>
<comment type="similarity">
    <text evidence="2">Belongs to the glycosyltransferase 2 family.</text>
</comment>
<evidence type="ECO:0000313" key="7">
    <source>
        <dbReference type="EMBL" id="GIP51613.1"/>
    </source>
</evidence>
<sequence length="687" mass="79189">MEKASIIMACSSDYFEYTQDAVNSIRRSTDPGNYELIIVEHGNSPLRNWLKEQSDILTLFHEEQLTQGQAWNIGLQVATGESFLFLHSDTLVTEYWLEYLMQSLYQDESIAAVGPITNFAEGDQAVEVEYNSIEDMISYGHYCNRSFGQVEKLIISDFCLFIKKSIIQEIGPFDEKLDGNLMANDYCLRISEASYKLMICKHVFVHHYGEENTNSSEMERAFKTKWGFDSELTKTRMELYAQLTIDVAEPLRILEVGCGCGASLLTLKELYPEAEIYGIESNSNARLVQKRMQHQLMSSISDPRLHDESFDYIILNTTHNLQEMLDECYSLLKNDGMFIVDFPNIPNYSTVRDLVNGGGLGVRQLTCWSLEELKDMLIKSNFAVLSVEYVEIDLKQEEQLFVKGLKRLIQSELPRYFNVSSFFVKAQKELDPDKLHELFNQLFQNPSENIVNKILTSSPSKILSAIESYNGPIIPLLNYLAISSFEKKDMERVYPLLSKAHQLDPIDSTTLLNLGTVYYGIGDDDTALYWLKKIPEKSEQIEDWIARLLDIVRARGERKRKLKLNILRVEHNVQRKGAMGELVELLQKEPRLMGDLEDIIEEDIINKISSLKFMIEYSYDNEMWEFAIVIGNILLKYEKNDEILSFLGFLMVKAERFEDSLHYLKQIKSPNSQVQSLIDKIEVDLFS</sequence>
<protein>
    <recommendedName>
        <fullName evidence="9">Glycosyltransferase 2-like domain-containing protein</fullName>
    </recommendedName>
</protein>
<gene>
    <name evidence="7" type="ORF">J42TS3_06480</name>
</gene>
<feature type="domain" description="Glycosyltransferase 2-like" evidence="5">
    <location>
        <begin position="5"/>
        <end position="166"/>
    </location>
</feature>
<dbReference type="Gene3D" id="1.25.40.10">
    <property type="entry name" value="Tetratricopeptide repeat domain"/>
    <property type="match status" value="1"/>
</dbReference>
<dbReference type="SUPFAM" id="SSF48452">
    <property type="entry name" value="TPR-like"/>
    <property type="match status" value="1"/>
</dbReference>
<dbReference type="SUPFAM" id="SSF53448">
    <property type="entry name" value="Nucleotide-diphospho-sugar transferases"/>
    <property type="match status" value="1"/>
</dbReference>
<dbReference type="EMBL" id="BOSL01000001">
    <property type="protein sequence ID" value="GIP51613.1"/>
    <property type="molecule type" value="Genomic_DNA"/>
</dbReference>
<dbReference type="InterPro" id="IPR011990">
    <property type="entry name" value="TPR-like_helical_dom_sf"/>
</dbReference>
<name>A0ABQ4M6I5_9BACL</name>